<sequence>EPPWKTLDDMLKAEGRSKEAGFELYSLGGAAAEGAKSIVEGAKKYSKYVDDARGYKKLDISEGLYKTKRSLVRTLIDKSGNIRKDLLNKLGDEGYRIVQKMYLTKGASSLSARMLKQMQKEVYGGLSKAEKVALDKVILADRMIDIGKYKSEKEFTHPAGLKVDDFIAYRELFPQLEKLDPSVSADISKRAAAYFEWMKKPLNDMLESGLISQEEFNNLSSHNYRRIESVEKIFDKSY</sequence>
<reference evidence="1" key="1">
    <citation type="journal article" date="2014" name="Front. Microbiol.">
        <title>High frequency of phylogenetically diverse reductive dehalogenase-homologous genes in deep subseafloor sedimentary metagenomes.</title>
        <authorList>
            <person name="Kawai M."/>
            <person name="Futagami T."/>
            <person name="Toyoda A."/>
            <person name="Takaki Y."/>
            <person name="Nishi S."/>
            <person name="Hori S."/>
            <person name="Arai W."/>
            <person name="Tsubouchi T."/>
            <person name="Morono Y."/>
            <person name="Uchiyama I."/>
            <person name="Ito T."/>
            <person name="Fujiyama A."/>
            <person name="Inagaki F."/>
            <person name="Takami H."/>
        </authorList>
    </citation>
    <scope>NUCLEOTIDE SEQUENCE</scope>
    <source>
        <strain evidence="1">Expedition CK06-06</strain>
    </source>
</reference>
<proteinExistence type="predicted"/>
<feature type="non-terminal residue" evidence="1">
    <location>
        <position position="1"/>
    </location>
</feature>
<dbReference type="AlphaFoldDB" id="X0ZQ32"/>
<protein>
    <submittedName>
        <fullName evidence="1">Uncharacterized protein</fullName>
    </submittedName>
</protein>
<gene>
    <name evidence="1" type="ORF">S01H1_75579</name>
</gene>
<comment type="caution">
    <text evidence="1">The sequence shown here is derived from an EMBL/GenBank/DDBJ whole genome shotgun (WGS) entry which is preliminary data.</text>
</comment>
<dbReference type="EMBL" id="BARS01050654">
    <property type="protein sequence ID" value="GAG50341.1"/>
    <property type="molecule type" value="Genomic_DNA"/>
</dbReference>
<organism evidence="1">
    <name type="scientific">marine sediment metagenome</name>
    <dbReference type="NCBI Taxonomy" id="412755"/>
    <lineage>
        <taxon>unclassified sequences</taxon>
        <taxon>metagenomes</taxon>
        <taxon>ecological metagenomes</taxon>
    </lineage>
</organism>
<evidence type="ECO:0000313" key="1">
    <source>
        <dbReference type="EMBL" id="GAG50341.1"/>
    </source>
</evidence>
<feature type="non-terminal residue" evidence="1">
    <location>
        <position position="238"/>
    </location>
</feature>
<accession>X0ZQ32</accession>
<name>X0ZQ32_9ZZZZ</name>